<dbReference type="GO" id="GO:0030313">
    <property type="term" value="C:cell envelope"/>
    <property type="evidence" value="ECO:0007669"/>
    <property type="project" value="UniProtKB-SubCell"/>
</dbReference>
<accession>A0A4R1BQ12</accession>
<feature type="signal peptide" evidence="5">
    <location>
        <begin position="1"/>
        <end position="18"/>
    </location>
</feature>
<dbReference type="RefSeq" id="WP_132687949.1">
    <property type="nucleotide sequence ID" value="NZ_SKBU01000006.1"/>
</dbReference>
<dbReference type="AlphaFoldDB" id="A0A4R1BQ12"/>
<evidence type="ECO:0000256" key="3">
    <source>
        <dbReference type="ARBA" id="ARBA00022729"/>
    </source>
</evidence>
<comment type="similarity">
    <text evidence="2 4">Belongs to the bacterial solute-binding protein 3 family.</text>
</comment>
<feature type="domain" description="Ionotropic glutamate receptor C-terminal" evidence="7">
    <location>
        <begin position="45"/>
        <end position="264"/>
    </location>
</feature>
<dbReference type="PANTHER" id="PTHR35936">
    <property type="entry name" value="MEMBRANE-BOUND LYTIC MUREIN TRANSGLYCOSYLASE F"/>
    <property type="match status" value="1"/>
</dbReference>
<dbReference type="SUPFAM" id="SSF53850">
    <property type="entry name" value="Periplasmic binding protein-like II"/>
    <property type="match status" value="1"/>
</dbReference>
<dbReference type="Pfam" id="PF00497">
    <property type="entry name" value="SBP_bac_3"/>
    <property type="match status" value="1"/>
</dbReference>
<feature type="chain" id="PRO_5038926116" evidence="5">
    <location>
        <begin position="19"/>
        <end position="270"/>
    </location>
</feature>
<dbReference type="InterPro" id="IPR001320">
    <property type="entry name" value="Iontro_rcpt_C"/>
</dbReference>
<dbReference type="InterPro" id="IPR018313">
    <property type="entry name" value="SBP_3_CS"/>
</dbReference>
<dbReference type="PANTHER" id="PTHR35936:SF38">
    <property type="entry name" value="GLUTAMINE-BINDING PERIPLASMIC PROTEIN"/>
    <property type="match status" value="1"/>
</dbReference>
<evidence type="ECO:0000256" key="2">
    <source>
        <dbReference type="ARBA" id="ARBA00010333"/>
    </source>
</evidence>
<name>A0A4R1BQ12_9ACTN</name>
<organism evidence="8 9">
    <name type="scientific">Rubrobacter taiwanensis</name>
    <dbReference type="NCBI Taxonomy" id="185139"/>
    <lineage>
        <taxon>Bacteria</taxon>
        <taxon>Bacillati</taxon>
        <taxon>Actinomycetota</taxon>
        <taxon>Rubrobacteria</taxon>
        <taxon>Rubrobacterales</taxon>
        <taxon>Rubrobacteraceae</taxon>
        <taxon>Rubrobacter</taxon>
    </lineage>
</organism>
<dbReference type="InterPro" id="IPR001638">
    <property type="entry name" value="Solute-binding_3/MltF_N"/>
</dbReference>
<dbReference type="Proteomes" id="UP000295244">
    <property type="component" value="Unassembled WGS sequence"/>
</dbReference>
<reference evidence="8 9" key="1">
    <citation type="submission" date="2019-03" db="EMBL/GenBank/DDBJ databases">
        <title>Whole genome sequence of a novel Rubrobacter taiwanensis strain, isolated from Yellowstone National Park.</title>
        <authorList>
            <person name="Freed S."/>
            <person name="Ramaley R.F."/>
            <person name="Kyndt J.A."/>
        </authorList>
    </citation>
    <scope>NUCLEOTIDE SEQUENCE [LARGE SCALE GENOMIC DNA]</scope>
    <source>
        <strain evidence="8 9">Yellowstone</strain>
    </source>
</reference>
<evidence type="ECO:0000256" key="5">
    <source>
        <dbReference type="SAM" id="SignalP"/>
    </source>
</evidence>
<dbReference type="PROSITE" id="PS01039">
    <property type="entry name" value="SBP_BACTERIAL_3"/>
    <property type="match status" value="1"/>
</dbReference>
<dbReference type="SMART" id="SM00062">
    <property type="entry name" value="PBPb"/>
    <property type="match status" value="1"/>
</dbReference>
<evidence type="ECO:0000313" key="8">
    <source>
        <dbReference type="EMBL" id="TCJ19813.1"/>
    </source>
</evidence>
<dbReference type="GO" id="GO:0016020">
    <property type="term" value="C:membrane"/>
    <property type="evidence" value="ECO:0007669"/>
    <property type="project" value="InterPro"/>
</dbReference>
<gene>
    <name evidence="8" type="ORF">E0L93_02320</name>
</gene>
<evidence type="ECO:0000259" key="7">
    <source>
        <dbReference type="SMART" id="SM00079"/>
    </source>
</evidence>
<proteinExistence type="inferred from homology"/>
<protein>
    <submittedName>
        <fullName evidence="8">Basic amino acid ABC transporter substrate-binding protein</fullName>
    </submittedName>
</protein>
<dbReference type="OrthoDB" id="4633994at2"/>
<dbReference type="Gene3D" id="3.40.190.10">
    <property type="entry name" value="Periplasmic binding protein-like II"/>
    <property type="match status" value="2"/>
</dbReference>
<evidence type="ECO:0000256" key="4">
    <source>
        <dbReference type="RuleBase" id="RU003744"/>
    </source>
</evidence>
<sequence>MGRFRALLLVAVCAFALAACGGGGDAGGENGAEQPEDGAGLEGRTVTIASDIAYRPFEFMEGGEPVGFDIDLINEIAERAGFEPDIQNVTFDGIIPGLQSGTYDMAISAMTITEEREQQVDFSDPYFNADQSLLVRAGSDIESVDDLADANVGVQLGTTGAMLATEFQSEGRIGELTTFDTIEDAFLALENGQVDAVINDFPVSADRVETSGADLEIVETFPTGEQYGIAFPPDSELREPVNQALAEIKEDGTYAEIYEKWFGQEPEEIP</sequence>
<comment type="subcellular location">
    <subcellularLocation>
        <location evidence="1">Cell envelope</location>
    </subcellularLocation>
</comment>
<evidence type="ECO:0000259" key="6">
    <source>
        <dbReference type="SMART" id="SM00062"/>
    </source>
</evidence>
<dbReference type="PROSITE" id="PS51257">
    <property type="entry name" value="PROKAR_LIPOPROTEIN"/>
    <property type="match status" value="1"/>
</dbReference>
<dbReference type="SMART" id="SM00079">
    <property type="entry name" value="PBPe"/>
    <property type="match status" value="1"/>
</dbReference>
<feature type="domain" description="Solute-binding protein family 3/N-terminal" evidence="6">
    <location>
        <begin position="45"/>
        <end position="265"/>
    </location>
</feature>
<keyword evidence="3 5" id="KW-0732">Signal</keyword>
<evidence type="ECO:0000313" key="9">
    <source>
        <dbReference type="Proteomes" id="UP000295244"/>
    </source>
</evidence>
<keyword evidence="9" id="KW-1185">Reference proteome</keyword>
<dbReference type="EMBL" id="SKBU01000006">
    <property type="protein sequence ID" value="TCJ19813.1"/>
    <property type="molecule type" value="Genomic_DNA"/>
</dbReference>
<dbReference type="CDD" id="cd13624">
    <property type="entry name" value="PBP2_Arg_Lys_His"/>
    <property type="match status" value="1"/>
</dbReference>
<comment type="caution">
    <text evidence="8">The sequence shown here is derived from an EMBL/GenBank/DDBJ whole genome shotgun (WGS) entry which is preliminary data.</text>
</comment>
<evidence type="ECO:0000256" key="1">
    <source>
        <dbReference type="ARBA" id="ARBA00004196"/>
    </source>
</evidence>
<dbReference type="GO" id="GO:0015276">
    <property type="term" value="F:ligand-gated monoatomic ion channel activity"/>
    <property type="evidence" value="ECO:0007669"/>
    <property type="project" value="InterPro"/>
</dbReference>